<proteinExistence type="predicted"/>
<dbReference type="InterPro" id="IPR002893">
    <property type="entry name" value="Znf_MYND"/>
</dbReference>
<evidence type="ECO:0000256" key="4">
    <source>
        <dbReference type="PROSITE-ProRule" id="PRU00134"/>
    </source>
</evidence>
<protein>
    <recommendedName>
        <fullName evidence="5">MYND-type domain-containing protein</fullName>
    </recommendedName>
</protein>
<dbReference type="GO" id="GO:0008270">
    <property type="term" value="F:zinc ion binding"/>
    <property type="evidence" value="ECO:0007669"/>
    <property type="project" value="UniProtKB-KW"/>
</dbReference>
<dbReference type="Proteomes" id="UP001221142">
    <property type="component" value="Unassembled WGS sequence"/>
</dbReference>
<feature type="domain" description="MYND-type" evidence="5">
    <location>
        <begin position="407"/>
        <end position="448"/>
    </location>
</feature>
<keyword evidence="2 4" id="KW-0863">Zinc-finger</keyword>
<organism evidence="6 7">
    <name type="scientific">Roridomyces roridus</name>
    <dbReference type="NCBI Taxonomy" id="1738132"/>
    <lineage>
        <taxon>Eukaryota</taxon>
        <taxon>Fungi</taxon>
        <taxon>Dikarya</taxon>
        <taxon>Basidiomycota</taxon>
        <taxon>Agaricomycotina</taxon>
        <taxon>Agaricomycetes</taxon>
        <taxon>Agaricomycetidae</taxon>
        <taxon>Agaricales</taxon>
        <taxon>Marasmiineae</taxon>
        <taxon>Mycenaceae</taxon>
        <taxon>Roridomyces</taxon>
    </lineage>
</organism>
<dbReference type="InterPro" id="IPR044508">
    <property type="entry name" value="At5g50450/At1g67340-like"/>
</dbReference>
<evidence type="ECO:0000313" key="7">
    <source>
        <dbReference type="Proteomes" id="UP001221142"/>
    </source>
</evidence>
<evidence type="ECO:0000256" key="2">
    <source>
        <dbReference type="ARBA" id="ARBA00022771"/>
    </source>
</evidence>
<comment type="caution">
    <text evidence="6">The sequence shown here is derived from an EMBL/GenBank/DDBJ whole genome shotgun (WGS) entry which is preliminary data.</text>
</comment>
<keyword evidence="3" id="KW-0862">Zinc</keyword>
<dbReference type="EMBL" id="JARKIF010000010">
    <property type="protein sequence ID" value="KAJ7629074.1"/>
    <property type="molecule type" value="Genomic_DNA"/>
</dbReference>
<gene>
    <name evidence="6" type="ORF">FB45DRAFT_48308</name>
</gene>
<dbReference type="PANTHER" id="PTHR46758">
    <property type="entry name" value="MYND DOMAIN-CONTAINING"/>
    <property type="match status" value="1"/>
</dbReference>
<dbReference type="AlphaFoldDB" id="A0AAD7BS60"/>
<dbReference type="PANTHER" id="PTHR46758:SF2">
    <property type="entry name" value="OJ1485_B09.11 PROTEIN"/>
    <property type="match status" value="1"/>
</dbReference>
<dbReference type="Pfam" id="PF01753">
    <property type="entry name" value="zf-MYND"/>
    <property type="match status" value="1"/>
</dbReference>
<evidence type="ECO:0000313" key="6">
    <source>
        <dbReference type="EMBL" id="KAJ7629074.1"/>
    </source>
</evidence>
<keyword evidence="7" id="KW-1185">Reference proteome</keyword>
<reference evidence="6" key="1">
    <citation type="submission" date="2023-03" db="EMBL/GenBank/DDBJ databases">
        <title>Massive genome expansion in bonnet fungi (Mycena s.s.) driven by repeated elements and novel gene families across ecological guilds.</title>
        <authorList>
            <consortium name="Lawrence Berkeley National Laboratory"/>
            <person name="Harder C.B."/>
            <person name="Miyauchi S."/>
            <person name="Viragh M."/>
            <person name="Kuo A."/>
            <person name="Thoen E."/>
            <person name="Andreopoulos B."/>
            <person name="Lu D."/>
            <person name="Skrede I."/>
            <person name="Drula E."/>
            <person name="Henrissat B."/>
            <person name="Morin E."/>
            <person name="Kohler A."/>
            <person name="Barry K."/>
            <person name="LaButti K."/>
            <person name="Morin E."/>
            <person name="Salamov A."/>
            <person name="Lipzen A."/>
            <person name="Mereny Z."/>
            <person name="Hegedus B."/>
            <person name="Baldrian P."/>
            <person name="Stursova M."/>
            <person name="Weitz H."/>
            <person name="Taylor A."/>
            <person name="Grigoriev I.V."/>
            <person name="Nagy L.G."/>
            <person name="Martin F."/>
            <person name="Kauserud H."/>
        </authorList>
    </citation>
    <scope>NUCLEOTIDE SEQUENCE</scope>
    <source>
        <strain evidence="6">9284</strain>
    </source>
</reference>
<dbReference type="Gene3D" id="6.10.140.2220">
    <property type="match status" value="1"/>
</dbReference>
<sequence>MHHALSLDALEHLPSYLRQSASAAAQGSEDDLRKMVLVAKEKPAPLSRITLPIFHAHLDPAKAEPALQKGTLTNEETRLLRLAGLAFQGLFAMQELPKEAIPDLWPGLWRWSQLLLRHPAWFSDQAYIDIIAVICKIHRSSDTFAKTIDAEPGFRVMLAQVWGILSTTNRWERGRQTTGFDSISYFLRSSVDLTNPQHLDDLIEGSGGNLEDFAALIVNFVTHLTTEAILMSFDFMSAALSVMEHTEILRPDFPELLLERGIIRALVTTLRKMPFGSLPYNALDSGYRILIAYAFSRPPCHVWFLEALQAGFLSLVASGLQNPRLIDEVLFQHSITDFLTSFLPYYSVLVKLGPQLADMGDKLDVELAERSPVWDAWEHFMESADEFMRMKQIYDSPDRVTMRACDNVDCNVLSIKSDFRRCSCCSSVYYCSQKCQRRDWKRGHRRTCAAIRAHSLENPDDILSLRDESFLRTVIHTSYQNQLSDILLSNMTRTPGKEYLVRFEYREGRFEAKSQVADEGCLTPLLGPIWRDQFSRARASKGRIHLHVLTFPSSARGGVLARVIPLRMQSAPAVGDGLQALRAPWSPAAGTDSDPQKEAELIKSRFGLRGLTREAGAREAIH</sequence>
<evidence type="ECO:0000259" key="5">
    <source>
        <dbReference type="PROSITE" id="PS50865"/>
    </source>
</evidence>
<keyword evidence="1" id="KW-0479">Metal-binding</keyword>
<dbReference type="SUPFAM" id="SSF144232">
    <property type="entry name" value="HIT/MYND zinc finger-like"/>
    <property type="match status" value="1"/>
</dbReference>
<evidence type="ECO:0000256" key="3">
    <source>
        <dbReference type="ARBA" id="ARBA00022833"/>
    </source>
</evidence>
<name>A0AAD7BS60_9AGAR</name>
<dbReference type="PROSITE" id="PS50865">
    <property type="entry name" value="ZF_MYND_2"/>
    <property type="match status" value="1"/>
</dbReference>
<evidence type="ECO:0000256" key="1">
    <source>
        <dbReference type="ARBA" id="ARBA00022723"/>
    </source>
</evidence>
<accession>A0AAD7BS60</accession>